<evidence type="ECO:0000313" key="3">
    <source>
        <dbReference type="Proteomes" id="UP000614601"/>
    </source>
</evidence>
<comment type="caution">
    <text evidence="2">The sequence shown here is derived from an EMBL/GenBank/DDBJ whole genome shotgun (WGS) entry which is preliminary data.</text>
</comment>
<name>A0A811KU27_9BILA</name>
<gene>
    <name evidence="2" type="ORF">BOKJ2_LOCUS7733</name>
</gene>
<evidence type="ECO:0000313" key="2">
    <source>
        <dbReference type="EMBL" id="CAD5218523.1"/>
    </source>
</evidence>
<accession>A0A811KU27</accession>
<evidence type="ECO:0000256" key="1">
    <source>
        <dbReference type="SAM" id="SignalP"/>
    </source>
</evidence>
<dbReference type="Proteomes" id="UP000614601">
    <property type="component" value="Unassembled WGS sequence"/>
</dbReference>
<protein>
    <submittedName>
        <fullName evidence="2">Uncharacterized protein</fullName>
    </submittedName>
</protein>
<proteinExistence type="predicted"/>
<sequence length="248" mass="28661">MWFLKFIALFVILRQCGAETCTEKANYVFEHELASRKLEVVVGLDTYQPTAFIDGELSKQVEDGGFKSVIDRLLLLERERFRFLLKEVFDSFGIVVYPSFVNYTILAETLRYKHRHFCDENENTQTCYDVLHKVKKAYESSAETQLLNVTRLLNGTLPHLEDKTFFEIPSGTCTKPLKSELLKNETQLTGQQIVLHYNLFCAEKFYKNCRATGFINMFLGGSERLCLDKDCYKFGSCREVQGMNVCVN</sequence>
<keyword evidence="3" id="KW-1185">Reference proteome</keyword>
<keyword evidence="1" id="KW-0732">Signal</keyword>
<feature type="chain" id="PRO_5035681681" evidence="1">
    <location>
        <begin position="19"/>
        <end position="248"/>
    </location>
</feature>
<dbReference type="Proteomes" id="UP000783686">
    <property type="component" value="Unassembled WGS sequence"/>
</dbReference>
<dbReference type="EMBL" id="CAJFDH010000004">
    <property type="protein sequence ID" value="CAD5218523.1"/>
    <property type="molecule type" value="Genomic_DNA"/>
</dbReference>
<feature type="signal peptide" evidence="1">
    <location>
        <begin position="1"/>
        <end position="18"/>
    </location>
</feature>
<organism evidence="2 3">
    <name type="scientific">Bursaphelenchus okinawaensis</name>
    <dbReference type="NCBI Taxonomy" id="465554"/>
    <lineage>
        <taxon>Eukaryota</taxon>
        <taxon>Metazoa</taxon>
        <taxon>Ecdysozoa</taxon>
        <taxon>Nematoda</taxon>
        <taxon>Chromadorea</taxon>
        <taxon>Rhabditida</taxon>
        <taxon>Tylenchina</taxon>
        <taxon>Tylenchomorpha</taxon>
        <taxon>Aphelenchoidea</taxon>
        <taxon>Aphelenchoididae</taxon>
        <taxon>Bursaphelenchus</taxon>
    </lineage>
</organism>
<reference evidence="2" key="1">
    <citation type="submission" date="2020-09" db="EMBL/GenBank/DDBJ databases">
        <authorList>
            <person name="Kikuchi T."/>
        </authorList>
    </citation>
    <scope>NUCLEOTIDE SEQUENCE</scope>
    <source>
        <strain evidence="2">SH1</strain>
    </source>
</reference>
<dbReference type="AlphaFoldDB" id="A0A811KU27"/>
<dbReference type="EMBL" id="CAJFCW020000004">
    <property type="protein sequence ID" value="CAG9110828.1"/>
    <property type="molecule type" value="Genomic_DNA"/>
</dbReference>